<keyword evidence="3" id="KW-1185">Reference proteome</keyword>
<dbReference type="EMBL" id="FTNY01000003">
    <property type="protein sequence ID" value="SIS35430.1"/>
    <property type="molecule type" value="Genomic_DNA"/>
</dbReference>
<keyword evidence="1" id="KW-0812">Transmembrane</keyword>
<evidence type="ECO:0000256" key="1">
    <source>
        <dbReference type="SAM" id="Phobius"/>
    </source>
</evidence>
<evidence type="ECO:0000313" key="2">
    <source>
        <dbReference type="EMBL" id="SIS35430.1"/>
    </source>
</evidence>
<proteinExistence type="predicted"/>
<dbReference type="RefSeq" id="WP_076507116.1">
    <property type="nucleotide sequence ID" value="NZ_FTNY01000003.1"/>
</dbReference>
<dbReference type="OrthoDB" id="1274487at2"/>
<dbReference type="AlphaFoldDB" id="A0A1N7IEI2"/>
<evidence type="ECO:0000313" key="3">
    <source>
        <dbReference type="Proteomes" id="UP000186373"/>
    </source>
</evidence>
<keyword evidence="1" id="KW-0472">Membrane</keyword>
<feature type="transmembrane region" description="Helical" evidence="1">
    <location>
        <begin position="15"/>
        <end position="43"/>
    </location>
</feature>
<keyword evidence="1" id="KW-1133">Transmembrane helix</keyword>
<organism evidence="2 3">
    <name type="scientific">Chryseobacterium shigense</name>
    <dbReference type="NCBI Taxonomy" id="297244"/>
    <lineage>
        <taxon>Bacteria</taxon>
        <taxon>Pseudomonadati</taxon>
        <taxon>Bacteroidota</taxon>
        <taxon>Flavobacteriia</taxon>
        <taxon>Flavobacteriales</taxon>
        <taxon>Weeksellaceae</taxon>
        <taxon>Chryseobacterium group</taxon>
        <taxon>Chryseobacterium</taxon>
    </lineage>
</organism>
<reference evidence="3" key="1">
    <citation type="submission" date="2017-01" db="EMBL/GenBank/DDBJ databases">
        <authorList>
            <person name="Varghese N."/>
            <person name="Submissions S."/>
        </authorList>
    </citation>
    <scope>NUCLEOTIDE SEQUENCE [LARGE SCALE GENOMIC DNA]</scope>
    <source>
        <strain evidence="3">DSM 17126</strain>
    </source>
</reference>
<evidence type="ECO:0008006" key="4">
    <source>
        <dbReference type="Google" id="ProtNLM"/>
    </source>
</evidence>
<name>A0A1N7IEI2_9FLAO</name>
<gene>
    <name evidence="2" type="ORF">SAMN05421639_103285</name>
</gene>
<sequence length="335" mass="35791">MNNPLLYNDPNGECLVPLFGVLVASWVAGAVVGTMVAAGMYILKSLVNGTWSWGGFAKSLLLGAVTGAATGGLTGGMSASGFNGAVIVDSMNGAISGGIDAVFNKQNFFTGLYKGAVMGATIGGIGYAISSLFTVNNSIADDVDYADGNGGIASNDNPGDRLNWFNKDKDGYLYKFAESDTNVPEGTVRIYTHGSPDRILGPDGQKIMTPKQFDEVLMQRSEAWRSYRELGGNIKVELMSCQTGRWGNGIASKLSKAFKSSEFIAPSTKFYAGPTSTGGTYSDIAGRNKIFNPGRWNHFINGQNITGLLDKYRYIQPNIWQQKKIQDTVCGVGCR</sequence>
<protein>
    <recommendedName>
        <fullName evidence="4">RHS repeat-associated core domain-containing protein</fullName>
    </recommendedName>
</protein>
<dbReference type="Proteomes" id="UP000186373">
    <property type="component" value="Unassembled WGS sequence"/>
</dbReference>
<accession>A0A1N7IEI2</accession>